<feature type="region of interest" description="Disordered" evidence="1">
    <location>
        <begin position="86"/>
        <end position="105"/>
    </location>
</feature>
<reference evidence="2 3" key="1">
    <citation type="journal article" date="2021" name="Nat. Plants">
        <title>The Taxus genome provides insights into paclitaxel biosynthesis.</title>
        <authorList>
            <person name="Xiong X."/>
            <person name="Gou J."/>
            <person name="Liao Q."/>
            <person name="Li Y."/>
            <person name="Zhou Q."/>
            <person name="Bi G."/>
            <person name="Li C."/>
            <person name="Du R."/>
            <person name="Wang X."/>
            <person name="Sun T."/>
            <person name="Guo L."/>
            <person name="Liang H."/>
            <person name="Lu P."/>
            <person name="Wu Y."/>
            <person name="Zhang Z."/>
            <person name="Ro D.K."/>
            <person name="Shang Y."/>
            <person name="Huang S."/>
            <person name="Yan J."/>
        </authorList>
    </citation>
    <scope>NUCLEOTIDE SEQUENCE [LARGE SCALE GENOMIC DNA]</scope>
    <source>
        <strain evidence="2">Ta-2019</strain>
    </source>
</reference>
<accession>A0AA38FZV8</accession>
<feature type="region of interest" description="Disordered" evidence="1">
    <location>
        <begin position="1"/>
        <end position="28"/>
    </location>
</feature>
<dbReference type="EMBL" id="JAHRHJ020000006">
    <property type="protein sequence ID" value="KAH9312698.1"/>
    <property type="molecule type" value="Genomic_DNA"/>
</dbReference>
<feature type="compositionally biased region" description="Polar residues" evidence="1">
    <location>
        <begin position="1"/>
        <end position="15"/>
    </location>
</feature>
<feature type="compositionally biased region" description="Polar residues" evidence="1">
    <location>
        <begin position="96"/>
        <end position="105"/>
    </location>
</feature>
<feature type="compositionally biased region" description="Basic and acidic residues" evidence="1">
    <location>
        <begin position="19"/>
        <end position="28"/>
    </location>
</feature>
<dbReference type="Proteomes" id="UP000824469">
    <property type="component" value="Unassembled WGS sequence"/>
</dbReference>
<feature type="non-terminal residue" evidence="2">
    <location>
        <position position="123"/>
    </location>
</feature>
<gene>
    <name evidence="2" type="ORF">KI387_027733</name>
</gene>
<name>A0AA38FZV8_TAXCH</name>
<comment type="caution">
    <text evidence="2">The sequence shown here is derived from an EMBL/GenBank/DDBJ whole genome shotgun (WGS) entry which is preliminary data.</text>
</comment>
<keyword evidence="3" id="KW-1185">Reference proteome</keyword>
<evidence type="ECO:0000313" key="2">
    <source>
        <dbReference type="EMBL" id="KAH9312698.1"/>
    </source>
</evidence>
<proteinExistence type="predicted"/>
<evidence type="ECO:0000313" key="3">
    <source>
        <dbReference type="Proteomes" id="UP000824469"/>
    </source>
</evidence>
<sequence length="123" mass="13650">MATSRSPSAYGTVGTSGRVGHEKVRKLAEPGGKNRVKFSFETVWDAVGTKVWTPDVNRPKISNGIISDIYAKWDVEGRVGRRIAEPSRKPIRSRHVSPTSGTIGTWKTPFQAVRLKHEICHPQ</sequence>
<organism evidence="2 3">
    <name type="scientific">Taxus chinensis</name>
    <name type="common">Chinese yew</name>
    <name type="synonym">Taxus wallichiana var. chinensis</name>
    <dbReference type="NCBI Taxonomy" id="29808"/>
    <lineage>
        <taxon>Eukaryota</taxon>
        <taxon>Viridiplantae</taxon>
        <taxon>Streptophyta</taxon>
        <taxon>Embryophyta</taxon>
        <taxon>Tracheophyta</taxon>
        <taxon>Spermatophyta</taxon>
        <taxon>Pinopsida</taxon>
        <taxon>Pinidae</taxon>
        <taxon>Conifers II</taxon>
        <taxon>Cupressales</taxon>
        <taxon>Taxaceae</taxon>
        <taxon>Taxus</taxon>
    </lineage>
</organism>
<dbReference type="AlphaFoldDB" id="A0AA38FZV8"/>
<evidence type="ECO:0000256" key="1">
    <source>
        <dbReference type="SAM" id="MobiDB-lite"/>
    </source>
</evidence>
<protein>
    <submittedName>
        <fullName evidence="2">Uncharacterized protein</fullName>
    </submittedName>
</protein>